<gene>
    <name evidence="1" type="ORF">FK529_05295</name>
</gene>
<comment type="caution">
    <text evidence="1">The sequence shown here is derived from an EMBL/GenBank/DDBJ whole genome shotgun (WGS) entry which is preliminary data.</text>
</comment>
<proteinExistence type="predicted"/>
<name>A0A5C5RF69_9ACTN</name>
<evidence type="ECO:0000313" key="2">
    <source>
        <dbReference type="Proteomes" id="UP000317291"/>
    </source>
</evidence>
<accession>A0A5C5RF69</accession>
<dbReference type="EMBL" id="VIGW01000002">
    <property type="protein sequence ID" value="TWS20751.1"/>
    <property type="molecule type" value="Genomic_DNA"/>
</dbReference>
<keyword evidence="2" id="KW-1185">Reference proteome</keyword>
<dbReference type="RefSeq" id="WP_146559970.1">
    <property type="nucleotide sequence ID" value="NZ_VIGW01000002.1"/>
</dbReference>
<evidence type="ECO:0000313" key="1">
    <source>
        <dbReference type="EMBL" id="TWS20751.1"/>
    </source>
</evidence>
<dbReference type="OrthoDB" id="4774263at2"/>
<sequence>MRIQEMRKVFGGTRAAPTATNRSPGWLREFASGVAAGNLVRHGADVPGAHGARICERPRRGRAHTTGHASER</sequence>
<reference evidence="1 2" key="1">
    <citation type="submission" date="2019-06" db="EMBL/GenBank/DDBJ databases">
        <title>Tsukamurella conjunctivitidis sp. nov., Tsukamurella assacharolytica sp. nov. and Tsukamurella sputae sp. nov. isolated from patients with conjunctivitis, bacteraemia (lymphoma) and respiratory infection (sputum) in Hong Kong.</title>
        <authorList>
            <person name="Teng J.L.L."/>
            <person name="Lee H.H."/>
            <person name="Fong J.Y.H."/>
            <person name="Fok K.M.N."/>
            <person name="Lau S.K.P."/>
            <person name="Woo P.C.Y."/>
        </authorList>
    </citation>
    <scope>NUCLEOTIDE SEQUENCE [LARGE SCALE GENOMIC DNA]</scope>
    <source>
        <strain evidence="1 2">HKU71</strain>
    </source>
</reference>
<protein>
    <submittedName>
        <fullName evidence="1">Uncharacterized protein</fullName>
    </submittedName>
</protein>
<organism evidence="1 2">
    <name type="scientific">Tsukamurella asaccharolytica</name>
    <dbReference type="NCBI Taxonomy" id="2592067"/>
    <lineage>
        <taxon>Bacteria</taxon>
        <taxon>Bacillati</taxon>
        <taxon>Actinomycetota</taxon>
        <taxon>Actinomycetes</taxon>
        <taxon>Mycobacteriales</taxon>
        <taxon>Tsukamurellaceae</taxon>
        <taxon>Tsukamurella</taxon>
    </lineage>
</organism>
<dbReference type="AlphaFoldDB" id="A0A5C5RF69"/>
<dbReference type="Proteomes" id="UP000317291">
    <property type="component" value="Unassembled WGS sequence"/>
</dbReference>